<proteinExistence type="predicted"/>
<dbReference type="KEGG" id="more:E1B28_010655"/>
<dbReference type="GeneID" id="66079731"/>
<name>A0A9P7RXP9_9AGAR</name>
<sequence>MISISFPTLESRLLVPRNNIVMVVWPQKGPQCTAHLRVFTQAEAIPDHQWKDRDDSYSPHESPRRVIWTSVLAKGTRWIDVLRPVSWELEEEQTLGLDIDMLIHLISFHQFLSNQAARQLDNILTTVFSKGS</sequence>
<evidence type="ECO:0000313" key="1">
    <source>
        <dbReference type="EMBL" id="KAG7091634.1"/>
    </source>
</evidence>
<gene>
    <name evidence="1" type="ORF">E1B28_010655</name>
</gene>
<protein>
    <submittedName>
        <fullName evidence="1">Uncharacterized protein</fullName>
    </submittedName>
</protein>
<accession>A0A9P7RXP9</accession>
<comment type="caution">
    <text evidence="1">The sequence shown here is derived from an EMBL/GenBank/DDBJ whole genome shotgun (WGS) entry which is preliminary data.</text>
</comment>
<keyword evidence="2" id="KW-1185">Reference proteome</keyword>
<dbReference type="AlphaFoldDB" id="A0A9P7RXP9"/>
<dbReference type="EMBL" id="CM032186">
    <property type="protein sequence ID" value="KAG7091634.1"/>
    <property type="molecule type" value="Genomic_DNA"/>
</dbReference>
<dbReference type="Proteomes" id="UP001049176">
    <property type="component" value="Chromosome 6"/>
</dbReference>
<dbReference type="RefSeq" id="XP_043008104.1">
    <property type="nucleotide sequence ID" value="XM_043155632.1"/>
</dbReference>
<reference evidence="1" key="1">
    <citation type="journal article" date="2021" name="Genome Biol. Evol.">
        <title>The assembled and annotated genome of the fairy-ring fungus Marasmius oreades.</title>
        <authorList>
            <person name="Hiltunen M."/>
            <person name="Ament-Velasquez S.L."/>
            <person name="Johannesson H."/>
        </authorList>
    </citation>
    <scope>NUCLEOTIDE SEQUENCE</scope>
    <source>
        <strain evidence="1">03SP1</strain>
    </source>
</reference>
<evidence type="ECO:0000313" key="2">
    <source>
        <dbReference type="Proteomes" id="UP001049176"/>
    </source>
</evidence>
<organism evidence="1 2">
    <name type="scientific">Marasmius oreades</name>
    <name type="common">fairy-ring Marasmius</name>
    <dbReference type="NCBI Taxonomy" id="181124"/>
    <lineage>
        <taxon>Eukaryota</taxon>
        <taxon>Fungi</taxon>
        <taxon>Dikarya</taxon>
        <taxon>Basidiomycota</taxon>
        <taxon>Agaricomycotina</taxon>
        <taxon>Agaricomycetes</taxon>
        <taxon>Agaricomycetidae</taxon>
        <taxon>Agaricales</taxon>
        <taxon>Marasmiineae</taxon>
        <taxon>Marasmiaceae</taxon>
        <taxon>Marasmius</taxon>
    </lineage>
</organism>